<keyword evidence="4" id="KW-0808">Transferase</keyword>
<dbReference type="AlphaFoldDB" id="A0A243WJA9"/>
<evidence type="ECO:0000256" key="4">
    <source>
        <dbReference type="ARBA" id="ARBA00022679"/>
    </source>
</evidence>
<dbReference type="InterPro" id="IPR005467">
    <property type="entry name" value="His_kinase_dom"/>
</dbReference>
<dbReference type="InterPro" id="IPR003594">
    <property type="entry name" value="HATPase_dom"/>
</dbReference>
<dbReference type="SUPFAM" id="SSF55785">
    <property type="entry name" value="PYP-like sensor domain (PAS domain)"/>
    <property type="match status" value="5"/>
</dbReference>
<feature type="signal peptide" evidence="7">
    <location>
        <begin position="1"/>
        <end position="25"/>
    </location>
</feature>
<dbReference type="SMART" id="SM00387">
    <property type="entry name" value="HATPase_c"/>
    <property type="match status" value="1"/>
</dbReference>
<dbReference type="PANTHER" id="PTHR43304:SF1">
    <property type="entry name" value="PAC DOMAIN-CONTAINING PROTEIN"/>
    <property type="match status" value="1"/>
</dbReference>
<dbReference type="InterPro" id="IPR000700">
    <property type="entry name" value="PAS-assoc_C"/>
</dbReference>
<dbReference type="InterPro" id="IPR003661">
    <property type="entry name" value="HisK_dim/P_dom"/>
</dbReference>
<sequence length="1078" mass="121953">MPALLPVFNALPGAFLLLTPTLQIAAVSDDYLAATLTKREALLGEYLFDVFPDNPAAPEAHATRNLRTSLAQVLATGQPHQMAPQHYDIPILDQPGQFIERYWLPVNRPVFDEQGRVTHLLHAVTDVTEQLQADAQRCEAQTAEKAARTEIEVQRQRLYHILENFPAVVASYRGPTHIFDLVSHRFQRDFPTRTIKGLPVREALPELEGQQYYEILDGVYQTGEPFYGTELETWVDLTDTGKLELQYYNVCFQATRDTEGRIDGILNFAYDVTAEVLARQQLQQLNQTLESRVQERTAELGQQQSRLQQIMGQVPAAIATFEGPEHRLTFFNTSYAALSAHRAQIGLPLAEVYPEVVAQGFVRLLDEVYRTGKPFVGTETPATIFDAATSQPEQHYLDFIYQPLTDAQNHVTGVLAFIVDVTEKVLSRRQAEILQADLLAATQRQAEQREFYYQVFEQTPAAVALLRDPGHRYEYVNPAYQQFFPNRQLVGFDMAEAVPELQEQGFIALMDHVYQTGETYYGTDTPFRVSATDDKPAHTIYFSFTYQAYQEKGQTAGISLFAFNVTEQVLARQERDAQRQRLHNLFQEAPAGICILAGPDLVFEFVNPSYQQLMPNRPLLGLSFLEAVPELAQHSVMNVFQHILATGETHEERGIRARIARPADGVLEDRYFNYIQQARRDGEGRIDGVLVFAFEVTEQVRARQDSEASAHQLRLITDALPVLIGYLDRNEIYRFANRAYQTWFDQEPTALLGRPVREIVGEDAYATTQGYIKRALAGELVEFEAWMPYRADFTKHIRTSYIPDVHQGAVQGFYTLVSDITDQVEARRAAEDSAQQAQALAHELAKANEQLTRTNVDLDNFIYTASHDLKAPINNIEGLLSSLRDELPAQSPAGAVDYILTLMQDSVDRFTRTIEHLTTVSRLQKEHDPPTEPVALAPIIEDVRLDLAPLLQQTGGRLQVNVQHCPLLTFSEKNLRSVVYNLLSNALKYRHPDRLPVVHVRARQEEPYVVLEVEDNGLGFDLAREEQLFAMFQRLHTHVEGTGIGLYMVKRMVENAGGKISVHSQVGVGTTFTIYFPR</sequence>
<keyword evidence="6" id="KW-0175">Coiled coil</keyword>
<dbReference type="PRINTS" id="PR00344">
    <property type="entry name" value="BCTRLSENSOR"/>
</dbReference>
<evidence type="ECO:0000256" key="2">
    <source>
        <dbReference type="ARBA" id="ARBA00012438"/>
    </source>
</evidence>
<proteinExistence type="predicted"/>
<comment type="caution">
    <text evidence="10">The sequence shown here is derived from an EMBL/GenBank/DDBJ whole genome shotgun (WGS) entry which is preliminary data.</text>
</comment>
<feature type="domain" description="PAC" evidence="9">
    <location>
        <begin position="85"/>
        <end position="139"/>
    </location>
</feature>
<dbReference type="Pfam" id="PF02518">
    <property type="entry name" value="HATPase_c"/>
    <property type="match status" value="1"/>
</dbReference>
<feature type="domain" description="Histidine kinase" evidence="8">
    <location>
        <begin position="864"/>
        <end position="1078"/>
    </location>
</feature>
<evidence type="ECO:0000313" key="10">
    <source>
        <dbReference type="EMBL" id="OUJ75154.1"/>
    </source>
</evidence>
<evidence type="ECO:0000259" key="9">
    <source>
        <dbReference type="PROSITE" id="PS50113"/>
    </source>
</evidence>
<feature type="chain" id="PRO_5011992421" description="histidine kinase" evidence="7">
    <location>
        <begin position="26"/>
        <end position="1078"/>
    </location>
</feature>
<accession>A0A243WJA9</accession>
<dbReference type="SMART" id="SM00091">
    <property type="entry name" value="PAS"/>
    <property type="match status" value="4"/>
</dbReference>
<dbReference type="InterPro" id="IPR013656">
    <property type="entry name" value="PAS_4"/>
</dbReference>
<dbReference type="InterPro" id="IPR036890">
    <property type="entry name" value="HATPase_C_sf"/>
</dbReference>
<keyword evidence="11" id="KW-1185">Reference proteome</keyword>
<dbReference type="GO" id="GO:0000155">
    <property type="term" value="F:phosphorelay sensor kinase activity"/>
    <property type="evidence" value="ECO:0007669"/>
    <property type="project" value="InterPro"/>
</dbReference>
<dbReference type="PROSITE" id="PS50113">
    <property type="entry name" value="PAC"/>
    <property type="match status" value="1"/>
</dbReference>
<dbReference type="InterPro" id="IPR035965">
    <property type="entry name" value="PAS-like_dom_sf"/>
</dbReference>
<reference evidence="10 11" key="1">
    <citation type="submission" date="2017-01" db="EMBL/GenBank/DDBJ databases">
        <title>A new Hymenobacter.</title>
        <authorList>
            <person name="Liang Y."/>
            <person name="Feng F."/>
        </authorList>
    </citation>
    <scope>NUCLEOTIDE SEQUENCE [LARGE SCALE GENOMIC DNA]</scope>
    <source>
        <strain evidence="10">MIMBbqt21</strain>
    </source>
</reference>
<keyword evidence="7" id="KW-0732">Signal</keyword>
<dbReference type="InterPro" id="IPR004358">
    <property type="entry name" value="Sig_transdc_His_kin-like_C"/>
</dbReference>
<dbReference type="EC" id="2.7.13.3" evidence="2"/>
<dbReference type="Proteomes" id="UP000194873">
    <property type="component" value="Unassembled WGS sequence"/>
</dbReference>
<evidence type="ECO:0000313" key="11">
    <source>
        <dbReference type="Proteomes" id="UP000194873"/>
    </source>
</evidence>
<feature type="coiled-coil region" evidence="6">
    <location>
        <begin position="827"/>
        <end position="857"/>
    </location>
</feature>
<evidence type="ECO:0000256" key="5">
    <source>
        <dbReference type="ARBA" id="ARBA00022777"/>
    </source>
</evidence>
<protein>
    <recommendedName>
        <fullName evidence="2">histidine kinase</fullName>
        <ecNumber evidence="2">2.7.13.3</ecNumber>
    </recommendedName>
</protein>
<dbReference type="SUPFAM" id="SSF55874">
    <property type="entry name" value="ATPase domain of HSP90 chaperone/DNA topoisomerase II/histidine kinase"/>
    <property type="match status" value="1"/>
</dbReference>
<dbReference type="InterPro" id="IPR052162">
    <property type="entry name" value="Sensor_kinase/Photoreceptor"/>
</dbReference>
<dbReference type="Gene3D" id="3.30.565.10">
    <property type="entry name" value="Histidine kinase-like ATPase, C-terminal domain"/>
    <property type="match status" value="1"/>
</dbReference>
<dbReference type="CDD" id="cd00130">
    <property type="entry name" value="PAS"/>
    <property type="match status" value="1"/>
</dbReference>
<dbReference type="Pfam" id="PF08448">
    <property type="entry name" value="PAS_4"/>
    <property type="match status" value="5"/>
</dbReference>
<dbReference type="InterPro" id="IPR036097">
    <property type="entry name" value="HisK_dim/P_sf"/>
</dbReference>
<dbReference type="Pfam" id="PF00512">
    <property type="entry name" value="HisKA"/>
    <property type="match status" value="1"/>
</dbReference>
<evidence type="ECO:0000256" key="1">
    <source>
        <dbReference type="ARBA" id="ARBA00000085"/>
    </source>
</evidence>
<dbReference type="PANTHER" id="PTHR43304">
    <property type="entry name" value="PHYTOCHROME-LIKE PROTEIN CPH1"/>
    <property type="match status" value="1"/>
</dbReference>
<gene>
    <name evidence="10" type="ORF">BXP70_03770</name>
</gene>
<evidence type="ECO:0000256" key="3">
    <source>
        <dbReference type="ARBA" id="ARBA00022553"/>
    </source>
</evidence>
<name>A0A243WJA9_9BACT</name>
<dbReference type="SMART" id="SM00388">
    <property type="entry name" value="HisKA"/>
    <property type="match status" value="1"/>
</dbReference>
<evidence type="ECO:0000256" key="6">
    <source>
        <dbReference type="SAM" id="Coils"/>
    </source>
</evidence>
<evidence type="ECO:0000259" key="8">
    <source>
        <dbReference type="PROSITE" id="PS50109"/>
    </source>
</evidence>
<dbReference type="EMBL" id="MTSE01000002">
    <property type="protein sequence ID" value="OUJ75154.1"/>
    <property type="molecule type" value="Genomic_DNA"/>
</dbReference>
<dbReference type="Gene3D" id="1.10.287.130">
    <property type="match status" value="1"/>
</dbReference>
<comment type="catalytic activity">
    <reaction evidence="1">
        <text>ATP + protein L-histidine = ADP + protein N-phospho-L-histidine.</text>
        <dbReference type="EC" id="2.7.13.3"/>
    </reaction>
</comment>
<organism evidence="10 11">
    <name type="scientific">Hymenobacter crusticola</name>
    <dbReference type="NCBI Taxonomy" id="1770526"/>
    <lineage>
        <taxon>Bacteria</taxon>
        <taxon>Pseudomonadati</taxon>
        <taxon>Bacteroidota</taxon>
        <taxon>Cytophagia</taxon>
        <taxon>Cytophagales</taxon>
        <taxon>Hymenobacteraceae</taxon>
        <taxon>Hymenobacter</taxon>
    </lineage>
</organism>
<evidence type="ECO:0000256" key="7">
    <source>
        <dbReference type="SAM" id="SignalP"/>
    </source>
</evidence>
<dbReference type="InterPro" id="IPR000014">
    <property type="entry name" value="PAS"/>
</dbReference>
<dbReference type="SUPFAM" id="SSF47384">
    <property type="entry name" value="Homodimeric domain of signal transducing histidine kinase"/>
    <property type="match status" value="1"/>
</dbReference>
<dbReference type="NCBIfam" id="TIGR00229">
    <property type="entry name" value="sensory_box"/>
    <property type="match status" value="1"/>
</dbReference>
<dbReference type="Gene3D" id="3.30.450.20">
    <property type="entry name" value="PAS domain"/>
    <property type="match status" value="6"/>
</dbReference>
<keyword evidence="3" id="KW-0597">Phosphoprotein</keyword>
<keyword evidence="5" id="KW-0418">Kinase</keyword>
<dbReference type="PROSITE" id="PS50109">
    <property type="entry name" value="HIS_KIN"/>
    <property type="match status" value="1"/>
</dbReference>
<dbReference type="CDD" id="cd00082">
    <property type="entry name" value="HisKA"/>
    <property type="match status" value="1"/>
</dbReference>